<evidence type="ECO:0000256" key="1">
    <source>
        <dbReference type="SAM" id="Phobius"/>
    </source>
</evidence>
<dbReference type="Proteomes" id="UP000249614">
    <property type="component" value="Unassembled WGS sequence"/>
</dbReference>
<evidence type="ECO:0000313" key="3">
    <source>
        <dbReference type="Proteomes" id="UP000249614"/>
    </source>
</evidence>
<feature type="transmembrane region" description="Helical" evidence="1">
    <location>
        <begin position="41"/>
        <end position="60"/>
    </location>
</feature>
<dbReference type="EMBL" id="LXXM01000024">
    <property type="protein sequence ID" value="PZS98276.1"/>
    <property type="molecule type" value="Genomic_DNA"/>
</dbReference>
<proteinExistence type="predicted"/>
<gene>
    <name evidence="2" type="ORF">A7X83_02835</name>
</gene>
<organism evidence="2 3">
    <name type="scientific">Stenotrophomonas maltophilia</name>
    <name type="common">Pseudomonas maltophilia</name>
    <name type="synonym">Xanthomonas maltophilia</name>
    <dbReference type="NCBI Taxonomy" id="40324"/>
    <lineage>
        <taxon>Bacteria</taxon>
        <taxon>Pseudomonadati</taxon>
        <taxon>Pseudomonadota</taxon>
        <taxon>Gammaproteobacteria</taxon>
        <taxon>Lysobacterales</taxon>
        <taxon>Lysobacteraceae</taxon>
        <taxon>Stenotrophomonas</taxon>
        <taxon>Stenotrophomonas maltophilia group</taxon>
    </lineage>
</organism>
<accession>A0A2W6IVE3</accession>
<evidence type="ECO:0000313" key="2">
    <source>
        <dbReference type="EMBL" id="PZS98276.1"/>
    </source>
</evidence>
<dbReference type="AlphaFoldDB" id="A0A2W6IVE3"/>
<keyword evidence="1" id="KW-0812">Transmembrane</keyword>
<comment type="caution">
    <text evidence="2">The sequence shown here is derived from an EMBL/GenBank/DDBJ whole genome shotgun (WGS) entry which is preliminary data.</text>
</comment>
<reference evidence="2 3" key="1">
    <citation type="submission" date="2016-05" db="EMBL/GenBank/DDBJ databases">
        <authorList>
            <person name="Lavstsen T."/>
            <person name="Jespersen J.S."/>
        </authorList>
    </citation>
    <scope>NUCLEOTIDE SEQUENCE [LARGE SCALE GENOMIC DNA]</scope>
    <source>
        <strain evidence="2 3">SM-5815</strain>
    </source>
</reference>
<keyword evidence="1" id="KW-0472">Membrane</keyword>
<feature type="transmembrane region" description="Helical" evidence="1">
    <location>
        <begin position="178"/>
        <end position="200"/>
    </location>
</feature>
<sequence>MSTEQKPEEFYAWGAVTTDSVEAVRAELQNDRLKNQRKAQLVLIVGTLTALTMWLALSAYTASEKISLPVGQTETSTSDLQKLHAIEVKLDQMDVAVIKLAAQSQTPGSSTATRELIATQKDQGRRLSAIEGAILTSPENALSVPLIRNELEAFKKDYSTRNEFIRAELDRLYSVSKWILGGIATLIMSIGTWLLTTLIAGRDKKS</sequence>
<keyword evidence="1" id="KW-1133">Transmembrane helix</keyword>
<evidence type="ECO:0008006" key="4">
    <source>
        <dbReference type="Google" id="ProtNLM"/>
    </source>
</evidence>
<protein>
    <recommendedName>
        <fullName evidence="4">Transmembrane protein</fullName>
    </recommendedName>
</protein>
<dbReference type="RefSeq" id="WP_111111287.1">
    <property type="nucleotide sequence ID" value="NZ_LXXM01000024.1"/>
</dbReference>
<name>A0A2W6IVE3_STEMA</name>